<organism evidence="1 2">
    <name type="scientific">Cyphellophora attinorum</name>
    <dbReference type="NCBI Taxonomy" id="1664694"/>
    <lineage>
        <taxon>Eukaryota</taxon>
        <taxon>Fungi</taxon>
        <taxon>Dikarya</taxon>
        <taxon>Ascomycota</taxon>
        <taxon>Pezizomycotina</taxon>
        <taxon>Eurotiomycetes</taxon>
        <taxon>Chaetothyriomycetidae</taxon>
        <taxon>Chaetothyriales</taxon>
        <taxon>Cyphellophoraceae</taxon>
        <taxon>Cyphellophora</taxon>
    </lineage>
</organism>
<reference evidence="1 2" key="1">
    <citation type="submission" date="2015-06" db="EMBL/GenBank/DDBJ databases">
        <title>Draft genome of the ant-associated black yeast Phialophora attae CBS 131958.</title>
        <authorList>
            <person name="Moreno L.F."/>
            <person name="Stielow B.J."/>
            <person name="de Hoog S."/>
            <person name="Vicente V.A."/>
            <person name="Weiss V.A."/>
            <person name="de Vries M."/>
            <person name="Cruz L.M."/>
            <person name="Souza E.M."/>
        </authorList>
    </citation>
    <scope>NUCLEOTIDE SEQUENCE [LARGE SCALE GENOMIC DNA]</scope>
    <source>
        <strain evidence="1 2">CBS 131958</strain>
    </source>
</reference>
<sequence length="225" mass="25052">MSKNWYVRELLPTQTIMRSVLLSVYANPRSDASARLPDFVFTIDEVFLAECDGYAVLLAMMDWLLLLLFCAWSQAYYDAGSLTHYGLHDGAGSYAPLSELLEPTQAIAWNPTSLETALASITEAPEGHHEIFYSIYYTDKQKGLKIGKGVFKRGVFAEDPPIFPTCKDCDAASRCTNSPTAFTSTVSTTPARVYAESDQGFTGCLRTSRFSHLLPPIDIHWRSIE</sequence>
<dbReference type="AlphaFoldDB" id="A0A0N1P0S3"/>
<gene>
    <name evidence="1" type="ORF">AB675_6682</name>
</gene>
<protein>
    <submittedName>
        <fullName evidence="1">Uncharacterized protein</fullName>
    </submittedName>
</protein>
<dbReference type="RefSeq" id="XP_018003207.1">
    <property type="nucleotide sequence ID" value="XM_018146990.1"/>
</dbReference>
<evidence type="ECO:0000313" key="2">
    <source>
        <dbReference type="Proteomes" id="UP000038010"/>
    </source>
</evidence>
<dbReference type="EMBL" id="LFJN01000005">
    <property type="protein sequence ID" value="KPI43244.1"/>
    <property type="molecule type" value="Genomic_DNA"/>
</dbReference>
<dbReference type="Proteomes" id="UP000038010">
    <property type="component" value="Unassembled WGS sequence"/>
</dbReference>
<dbReference type="OrthoDB" id="4120877at2759"/>
<keyword evidence="2" id="KW-1185">Reference proteome</keyword>
<evidence type="ECO:0000313" key="1">
    <source>
        <dbReference type="EMBL" id="KPI43244.1"/>
    </source>
</evidence>
<dbReference type="VEuPathDB" id="FungiDB:AB675_6682"/>
<comment type="caution">
    <text evidence="1">The sequence shown here is derived from an EMBL/GenBank/DDBJ whole genome shotgun (WGS) entry which is preliminary data.</text>
</comment>
<proteinExistence type="predicted"/>
<name>A0A0N1P0S3_9EURO</name>
<accession>A0A0N1P0S3</accession>
<dbReference type="GeneID" id="28738869"/>